<feature type="domain" description="PAS" evidence="2">
    <location>
        <begin position="277"/>
        <end position="335"/>
    </location>
</feature>
<dbReference type="CDD" id="cd01948">
    <property type="entry name" value="EAL"/>
    <property type="match status" value="1"/>
</dbReference>
<dbReference type="SUPFAM" id="SSF55073">
    <property type="entry name" value="Nucleotide cyclase"/>
    <property type="match status" value="1"/>
</dbReference>
<dbReference type="Gene3D" id="3.20.20.450">
    <property type="entry name" value="EAL domain"/>
    <property type="match status" value="1"/>
</dbReference>
<gene>
    <name evidence="7" type="ORF">M8009_03110</name>
</gene>
<dbReference type="SMART" id="SM00052">
    <property type="entry name" value="EAL"/>
    <property type="match status" value="1"/>
</dbReference>
<dbReference type="Proteomes" id="UP001165369">
    <property type="component" value="Unassembled WGS sequence"/>
</dbReference>
<feature type="domain" description="CBS" evidence="6">
    <location>
        <begin position="75"/>
        <end position="133"/>
    </location>
</feature>
<dbReference type="Pfam" id="PF13426">
    <property type="entry name" value="PAS_9"/>
    <property type="match status" value="1"/>
</dbReference>
<dbReference type="SMART" id="SM00267">
    <property type="entry name" value="GGDEF"/>
    <property type="match status" value="1"/>
</dbReference>
<dbReference type="InterPro" id="IPR029787">
    <property type="entry name" value="Nucleotide_cyclase"/>
</dbReference>
<feature type="domain" description="CBS" evidence="6">
    <location>
        <begin position="202"/>
        <end position="260"/>
    </location>
</feature>
<dbReference type="PROSITE" id="PS50883">
    <property type="entry name" value="EAL"/>
    <property type="match status" value="1"/>
</dbReference>
<dbReference type="InterPro" id="IPR043128">
    <property type="entry name" value="Rev_trsase/Diguanyl_cyclase"/>
</dbReference>
<dbReference type="SMART" id="SM00091">
    <property type="entry name" value="PAS"/>
    <property type="match status" value="1"/>
</dbReference>
<dbReference type="NCBIfam" id="TIGR00254">
    <property type="entry name" value="GGDEF"/>
    <property type="match status" value="1"/>
</dbReference>
<dbReference type="Gene3D" id="3.10.580.10">
    <property type="entry name" value="CBS-domain"/>
    <property type="match status" value="2"/>
</dbReference>
<dbReference type="InterPro" id="IPR046342">
    <property type="entry name" value="CBS_dom_sf"/>
</dbReference>
<dbReference type="PROSITE" id="PS51371">
    <property type="entry name" value="CBS"/>
    <property type="match status" value="4"/>
</dbReference>
<dbReference type="Gene3D" id="3.30.450.20">
    <property type="entry name" value="PAS domain"/>
    <property type="match status" value="1"/>
</dbReference>
<dbReference type="CDD" id="cd00130">
    <property type="entry name" value="PAS"/>
    <property type="match status" value="1"/>
</dbReference>
<dbReference type="SMART" id="SM00086">
    <property type="entry name" value="PAC"/>
    <property type="match status" value="1"/>
</dbReference>
<dbReference type="Pfam" id="PF00990">
    <property type="entry name" value="GGDEF"/>
    <property type="match status" value="1"/>
</dbReference>
<keyword evidence="1" id="KW-0129">CBS domain</keyword>
<dbReference type="InterPro" id="IPR000160">
    <property type="entry name" value="GGDEF_dom"/>
</dbReference>
<dbReference type="Gene3D" id="3.30.70.270">
    <property type="match status" value="1"/>
</dbReference>
<keyword evidence="8" id="KW-1185">Reference proteome</keyword>
<feature type="domain" description="CBS" evidence="6">
    <location>
        <begin position="140"/>
        <end position="196"/>
    </location>
</feature>
<dbReference type="InterPro" id="IPR052155">
    <property type="entry name" value="Biofilm_reg_signaling"/>
</dbReference>
<name>A0ABT0SXA8_9GAMM</name>
<dbReference type="EMBL" id="JAMJPK010000001">
    <property type="protein sequence ID" value="MCL7939294.1"/>
    <property type="molecule type" value="Genomic_DNA"/>
</dbReference>
<dbReference type="PROSITE" id="PS50113">
    <property type="entry name" value="PAC"/>
    <property type="match status" value="1"/>
</dbReference>
<evidence type="ECO:0000313" key="7">
    <source>
        <dbReference type="EMBL" id="MCL7939294.1"/>
    </source>
</evidence>
<evidence type="ECO:0000259" key="4">
    <source>
        <dbReference type="PROSITE" id="PS50883"/>
    </source>
</evidence>
<dbReference type="InterPro" id="IPR035919">
    <property type="entry name" value="EAL_sf"/>
</dbReference>
<dbReference type="PANTHER" id="PTHR44757">
    <property type="entry name" value="DIGUANYLATE CYCLASE DGCP"/>
    <property type="match status" value="1"/>
</dbReference>
<evidence type="ECO:0000256" key="1">
    <source>
        <dbReference type="PROSITE-ProRule" id="PRU00703"/>
    </source>
</evidence>
<dbReference type="SUPFAM" id="SSF55785">
    <property type="entry name" value="PYP-like sensor domain (PAS domain)"/>
    <property type="match status" value="1"/>
</dbReference>
<feature type="domain" description="CBS" evidence="6">
    <location>
        <begin position="11"/>
        <end position="67"/>
    </location>
</feature>
<protein>
    <submittedName>
        <fullName evidence="7">EAL domain-containing protein</fullName>
    </submittedName>
</protein>
<comment type="caution">
    <text evidence="7">The sequence shown here is derived from an EMBL/GenBank/DDBJ whole genome shotgun (WGS) entry which is preliminary data.</text>
</comment>
<dbReference type="RefSeq" id="WP_250059298.1">
    <property type="nucleotide sequence ID" value="NZ_JAMJPK010000001.1"/>
</dbReference>
<dbReference type="InterPro" id="IPR000014">
    <property type="entry name" value="PAS"/>
</dbReference>
<dbReference type="InterPro" id="IPR035965">
    <property type="entry name" value="PAS-like_dom_sf"/>
</dbReference>
<dbReference type="SUPFAM" id="SSF141868">
    <property type="entry name" value="EAL domain-like"/>
    <property type="match status" value="1"/>
</dbReference>
<dbReference type="PANTHER" id="PTHR44757:SF2">
    <property type="entry name" value="BIOFILM ARCHITECTURE MAINTENANCE PROTEIN MBAA"/>
    <property type="match status" value="1"/>
</dbReference>
<sequence>MKTDLPVARIMHTGLLSCAPDTPLCEAASRMAERRCSSMLVMRGSQVVGIWTEHDSLFVDFADPEAVRRPIDQVMSHPVASIHQATPVGEAALRFSAERRRHLLVVDDAGTPRGILSQTDMALNQGLEPYLRLREVGSAMRRRPLLLPGELTLNEAAEHMRHSGCDAAVVVCRDQPLGILTERDLVRFVARHPDATAIGELASRPLLTVRVEAPLIHARDLLIDRRVRHLGVLDDQDEVVGLLGFQDLLAGAEHYYLEDLREALEQRDQALAQSREHLQLAERVIDASLEGIIITDALGRIEFVNPAFTHMTGYSLEEAAGRTPAMLSSGRHDDDFYRDMWRTLQDHGYWRGEIWNRRKSGQLYLELLTITAIRNDPGEVTHYAALFTDITHIRENEEQVRRLAYYDPLTRLPNRRLLEDRLDLAIRHAHRHQQRLAVVFLDLDHFKQVNDALGHAVGDELLVKVSQRLRGHLREDDTLARQGGDEFIVLINAVEEVDDVTRVARRLVESVSAPFEVGGQVFRVGCSLGISLYPDDGEEVEVLVRQADAAMYRAKQEGRNTYRLFRAEMHRQDHHWLELETALRNTAETGEGLEVNYQPLFDRDSGILQGAEALLRWHHPAFGQVSPVDFIPLAERSGLILPLGARLMRLVAGQLRDWLAEGLAPPRVAVNLSARQFWQSDLVAQVRTLHADYGLPRGQVGFELTESILLDKQQQAIHTLEALREMDCRIAIDDFGTGYSSLSYLQDLPVTTLKIDRSFIQGLGESLGSAAIVAAVTGLAKELGLEVVAEGVETEAQREALARYHVNLIQGFLTGRPVTAEGFAERYLAAEIPTG</sequence>
<evidence type="ECO:0000259" key="6">
    <source>
        <dbReference type="PROSITE" id="PS51371"/>
    </source>
</evidence>
<dbReference type="CDD" id="cd01949">
    <property type="entry name" value="GGDEF"/>
    <property type="match status" value="1"/>
</dbReference>
<accession>A0ABT0SXA8</accession>
<dbReference type="InterPro" id="IPR000644">
    <property type="entry name" value="CBS_dom"/>
</dbReference>
<dbReference type="Pfam" id="PF00571">
    <property type="entry name" value="CBS"/>
    <property type="match status" value="4"/>
</dbReference>
<feature type="domain" description="PAC" evidence="3">
    <location>
        <begin position="350"/>
        <end position="402"/>
    </location>
</feature>
<dbReference type="Pfam" id="PF00563">
    <property type="entry name" value="EAL"/>
    <property type="match status" value="1"/>
</dbReference>
<evidence type="ECO:0000259" key="5">
    <source>
        <dbReference type="PROSITE" id="PS50887"/>
    </source>
</evidence>
<dbReference type="NCBIfam" id="TIGR00229">
    <property type="entry name" value="sensory_box"/>
    <property type="match status" value="1"/>
</dbReference>
<feature type="domain" description="EAL" evidence="4">
    <location>
        <begin position="576"/>
        <end position="831"/>
    </location>
</feature>
<reference evidence="7" key="1">
    <citation type="submission" date="2022-05" db="EMBL/GenBank/DDBJ databases">
        <title>Halomonas geminus sp. nov. and Halomonas llamarensis sp. nov. isolated from high-altitude salars of the Atacama Desert.</title>
        <authorList>
            <person name="Hintersatz C."/>
            <person name="Rojas L.A."/>
            <person name="Wei T.-S."/>
            <person name="Kutschke S."/>
            <person name="Lehmann F."/>
            <person name="Jain R."/>
            <person name="Pollmann K."/>
        </authorList>
    </citation>
    <scope>NUCLEOTIDE SEQUENCE</scope>
    <source>
        <strain evidence="7">ATCH28</strain>
    </source>
</reference>
<dbReference type="PROSITE" id="PS50887">
    <property type="entry name" value="GGDEF"/>
    <property type="match status" value="1"/>
</dbReference>
<dbReference type="InterPro" id="IPR000700">
    <property type="entry name" value="PAS-assoc_C"/>
</dbReference>
<dbReference type="SUPFAM" id="SSF54631">
    <property type="entry name" value="CBS-domain pair"/>
    <property type="match status" value="2"/>
</dbReference>
<dbReference type="CDD" id="cd09833">
    <property type="entry name" value="CBS_pair_GGDEF_PAS_repeat1"/>
    <property type="match status" value="1"/>
</dbReference>
<evidence type="ECO:0000259" key="3">
    <source>
        <dbReference type="PROSITE" id="PS50113"/>
    </source>
</evidence>
<dbReference type="SMART" id="SM00116">
    <property type="entry name" value="CBS"/>
    <property type="match status" value="4"/>
</dbReference>
<dbReference type="PROSITE" id="PS50112">
    <property type="entry name" value="PAS"/>
    <property type="match status" value="1"/>
</dbReference>
<dbReference type="InterPro" id="IPR001633">
    <property type="entry name" value="EAL_dom"/>
</dbReference>
<organism evidence="7 8">
    <name type="scientific">Halomonas gemina</name>
    <dbReference type="NCBI Taxonomy" id="2945105"/>
    <lineage>
        <taxon>Bacteria</taxon>
        <taxon>Pseudomonadati</taxon>
        <taxon>Pseudomonadota</taxon>
        <taxon>Gammaproteobacteria</taxon>
        <taxon>Oceanospirillales</taxon>
        <taxon>Halomonadaceae</taxon>
        <taxon>Halomonas</taxon>
    </lineage>
</organism>
<proteinExistence type="predicted"/>
<evidence type="ECO:0000313" key="8">
    <source>
        <dbReference type="Proteomes" id="UP001165369"/>
    </source>
</evidence>
<evidence type="ECO:0000259" key="2">
    <source>
        <dbReference type="PROSITE" id="PS50112"/>
    </source>
</evidence>
<feature type="domain" description="GGDEF" evidence="5">
    <location>
        <begin position="434"/>
        <end position="567"/>
    </location>
</feature>
<dbReference type="InterPro" id="IPR001610">
    <property type="entry name" value="PAC"/>
</dbReference>